<feature type="transmembrane region" description="Helical" evidence="1">
    <location>
        <begin position="387"/>
        <end position="406"/>
    </location>
</feature>
<reference evidence="2 3" key="1">
    <citation type="submission" date="2016-05" db="EMBL/GenBank/DDBJ databases">
        <title>First complete genome of the cyanobacterium Cylindrospermopsis raciborskii CS505, containing a circular chromosome and a single extrachromosomal element.</title>
        <authorList>
            <person name="Fuentes J."/>
            <person name="Tamames J."/>
            <person name="Allen E."/>
            <person name="Plominski A."/>
            <person name="Vasquez M."/>
        </authorList>
    </citation>
    <scope>NUCLEOTIDE SEQUENCE [LARGE SCALE GENOMIC DNA]</scope>
    <source>
        <strain evidence="2 3">CS505</strain>
    </source>
</reference>
<comment type="caution">
    <text evidence="2">The sequence shown here is derived from an EMBL/GenBank/DDBJ whole genome shotgun (WGS) entry which is preliminary data.</text>
</comment>
<feature type="transmembrane region" description="Helical" evidence="1">
    <location>
        <begin position="12"/>
        <end position="30"/>
    </location>
</feature>
<organism evidence="2 3">
    <name type="scientific">Cylindrospermopsis raciborskii CS-505</name>
    <dbReference type="NCBI Taxonomy" id="533240"/>
    <lineage>
        <taxon>Bacteria</taxon>
        <taxon>Bacillati</taxon>
        <taxon>Cyanobacteriota</taxon>
        <taxon>Cyanophyceae</taxon>
        <taxon>Nostocales</taxon>
        <taxon>Aphanizomenonaceae</taxon>
        <taxon>Cylindrospermopsis</taxon>
    </lineage>
</organism>
<feature type="transmembrane region" description="Helical" evidence="1">
    <location>
        <begin position="210"/>
        <end position="228"/>
    </location>
</feature>
<name>A0A853MEH4_9CYAN</name>
<accession>A0A853MEH4</accession>
<keyword evidence="1" id="KW-0812">Transmembrane</keyword>
<feature type="transmembrane region" description="Helical" evidence="1">
    <location>
        <begin position="137"/>
        <end position="154"/>
    </location>
</feature>
<feature type="transmembrane region" description="Helical" evidence="1">
    <location>
        <begin position="74"/>
        <end position="100"/>
    </location>
</feature>
<evidence type="ECO:0008006" key="4">
    <source>
        <dbReference type="Google" id="ProtNLM"/>
    </source>
</evidence>
<keyword evidence="1" id="KW-0472">Membrane</keyword>
<proteinExistence type="predicted"/>
<protein>
    <recommendedName>
        <fullName evidence="4">Glycosyltransferase RgtA/B/C/D-like domain-containing protein</fullName>
    </recommendedName>
</protein>
<evidence type="ECO:0000256" key="1">
    <source>
        <dbReference type="SAM" id="Phobius"/>
    </source>
</evidence>
<sequence>MYTYRFFRKSDTVWYFLLFALLLLTLYIQYLSKHGYIPLTGIYVPDSYTYELRALENRELEEFSAFSYNLFNQFIYNSFLGAFGFFLFNSSLLFLSVWLCRPVFASISENSVNYARFAIVFNPYLLIGAIGPNKESILLFINLLFWYLCFSGYRDHESRSNNKGKLVAKIINLVALFTLASIPLFIRPIVSILLYVSLIYKIFRFKKTRLVATWVIVFYFVSISIPAINEIYAQQVDQGLSSFTSSSIYDLAATLAKYSLDPIMQYPAFIAKTILLFFGFIVRPFSFFELLDVGYSFLAVAYFPINLSLILTFFNKNNYNNSENSSESGEEILSSPNNDSPNTFLIFALLSMFVVVVSPGFTFRYFIPITPFTFALFTCQNSSTRKILVTISVLIGVLVIVGNLLFSQKSSYQDVSLPVFMDWL</sequence>
<feature type="transmembrane region" description="Helical" evidence="1">
    <location>
        <begin position="112"/>
        <end position="131"/>
    </location>
</feature>
<evidence type="ECO:0000313" key="3">
    <source>
        <dbReference type="Proteomes" id="UP000093903"/>
    </source>
</evidence>
<feature type="transmembrane region" description="Helical" evidence="1">
    <location>
        <begin position="294"/>
        <end position="314"/>
    </location>
</feature>
<evidence type="ECO:0000313" key="2">
    <source>
        <dbReference type="EMBL" id="OBU76942.1"/>
    </source>
</evidence>
<dbReference type="Proteomes" id="UP000093903">
    <property type="component" value="Unassembled WGS sequence"/>
</dbReference>
<dbReference type="EMBL" id="LYXA01000001">
    <property type="protein sequence ID" value="OBU76942.1"/>
    <property type="molecule type" value="Genomic_DNA"/>
</dbReference>
<keyword evidence="1" id="KW-1133">Transmembrane helix</keyword>
<feature type="transmembrane region" description="Helical" evidence="1">
    <location>
        <begin position="344"/>
        <end position="367"/>
    </location>
</feature>
<gene>
    <name evidence="2" type="ORF">A9P98_12000</name>
</gene>
<feature type="transmembrane region" description="Helical" evidence="1">
    <location>
        <begin position="263"/>
        <end position="282"/>
    </location>
</feature>
<dbReference type="AlphaFoldDB" id="A0A853MEH4"/>